<keyword evidence="4" id="KW-1185">Reference proteome</keyword>
<dbReference type="OrthoDB" id="9812787at2"/>
<dbReference type="RefSeq" id="WP_084113591.1">
    <property type="nucleotide sequence ID" value="NZ_FWXH01000002.1"/>
</dbReference>
<keyword evidence="1" id="KW-0694">RNA-binding</keyword>
<dbReference type="Gene3D" id="3.30.70.330">
    <property type="match status" value="1"/>
</dbReference>
<dbReference type="AlphaFoldDB" id="A0A1W1X1N5"/>
<protein>
    <submittedName>
        <fullName evidence="3">RNA-binding protein YlmH, contains S4-like domain</fullName>
    </submittedName>
</protein>
<feature type="domain" description="RNA-binding S4" evidence="2">
    <location>
        <begin position="180"/>
        <end position="242"/>
    </location>
</feature>
<evidence type="ECO:0000313" key="4">
    <source>
        <dbReference type="Proteomes" id="UP000192468"/>
    </source>
</evidence>
<evidence type="ECO:0000313" key="3">
    <source>
        <dbReference type="EMBL" id="SMC17680.1"/>
    </source>
</evidence>
<proteinExistence type="predicted"/>
<dbReference type="SMART" id="SM00363">
    <property type="entry name" value="S4"/>
    <property type="match status" value="1"/>
</dbReference>
<dbReference type="InterPro" id="IPR002942">
    <property type="entry name" value="S4_RNA-bd"/>
</dbReference>
<dbReference type="PROSITE" id="PS50889">
    <property type="entry name" value="S4"/>
    <property type="match status" value="1"/>
</dbReference>
<name>A0A1W1X1N5_9CLOT</name>
<dbReference type="CDD" id="cd00165">
    <property type="entry name" value="S4"/>
    <property type="match status" value="1"/>
</dbReference>
<gene>
    <name evidence="3" type="ORF">SAMN02745134_00403</name>
</gene>
<evidence type="ECO:0000259" key="2">
    <source>
        <dbReference type="SMART" id="SM00363"/>
    </source>
</evidence>
<dbReference type="SUPFAM" id="SSF55174">
    <property type="entry name" value="Alpha-L RNA-binding motif"/>
    <property type="match status" value="1"/>
</dbReference>
<dbReference type="EMBL" id="FWXH01000002">
    <property type="protein sequence ID" value="SMC17680.1"/>
    <property type="molecule type" value="Genomic_DNA"/>
</dbReference>
<sequence>MNKLEFLNCIKSNDEVFISNIFEKISLAQRTGATIYTNEFCTPDIWKKTVGLQNLLGINISSCGIFKSSERQMLAFSSDIVEYFPIKLIKIENKSKFNNVTHRDYMGAIMSLGISRKKLGDFVVFDNECYVATSEDICEYIINNLTSIGRYPCKVSEYDSYMGEIPDIKFEEISLIVTSLRLDCLISEICNTSRSKALTLISNGSVLVDYDVNREKSYPVKYGDTITIRGYGKYKVVSDTGITGRQRIKLLIKKFV</sequence>
<dbReference type="STRING" id="1121291.SAMN02745134_00403"/>
<dbReference type="GO" id="GO:0003723">
    <property type="term" value="F:RNA binding"/>
    <property type="evidence" value="ECO:0007669"/>
    <property type="project" value="UniProtKB-KW"/>
</dbReference>
<dbReference type="InterPro" id="IPR012677">
    <property type="entry name" value="Nucleotide-bd_a/b_plait_sf"/>
</dbReference>
<dbReference type="Gene3D" id="3.10.290.10">
    <property type="entry name" value="RNA-binding S4 domain"/>
    <property type="match status" value="1"/>
</dbReference>
<accession>A0A1W1X1N5</accession>
<dbReference type="InterPro" id="IPR040591">
    <property type="entry name" value="RqcP2_RBD"/>
</dbReference>
<dbReference type="Pfam" id="PF17774">
    <property type="entry name" value="YlmH_RBD"/>
    <property type="match status" value="1"/>
</dbReference>
<organism evidence="3 4">
    <name type="scientific">Clostridium acidisoli DSM 12555</name>
    <dbReference type="NCBI Taxonomy" id="1121291"/>
    <lineage>
        <taxon>Bacteria</taxon>
        <taxon>Bacillati</taxon>
        <taxon>Bacillota</taxon>
        <taxon>Clostridia</taxon>
        <taxon>Eubacteriales</taxon>
        <taxon>Clostridiaceae</taxon>
        <taxon>Clostridium</taxon>
    </lineage>
</organism>
<evidence type="ECO:0000256" key="1">
    <source>
        <dbReference type="PROSITE-ProRule" id="PRU00182"/>
    </source>
</evidence>
<dbReference type="Proteomes" id="UP000192468">
    <property type="component" value="Unassembled WGS sequence"/>
</dbReference>
<dbReference type="InterPro" id="IPR036986">
    <property type="entry name" value="S4_RNA-bd_sf"/>
</dbReference>
<reference evidence="3 4" key="1">
    <citation type="submission" date="2017-04" db="EMBL/GenBank/DDBJ databases">
        <authorList>
            <person name="Afonso C.L."/>
            <person name="Miller P.J."/>
            <person name="Scott M.A."/>
            <person name="Spackman E."/>
            <person name="Goraichik I."/>
            <person name="Dimitrov K.M."/>
            <person name="Suarez D.L."/>
            <person name="Swayne D.E."/>
        </authorList>
    </citation>
    <scope>NUCLEOTIDE SEQUENCE [LARGE SCALE GENOMIC DNA]</scope>
    <source>
        <strain evidence="3 4">DSM 12555</strain>
    </source>
</reference>